<comment type="subunit">
    <text evidence="8">Component of the Mediator complex.</text>
</comment>
<sequence length="650" mass="74038">MESEPTAKRVKLSLEPFIDNKILDITNAGHEILKTEVPLAEKMMQTVDRIWFERGEWKDITEKSLQESTLVDKEEKDVKNDEQIESQELQQVVPPGFDVVKLRESVINKLLHAKSEIDVALDVINILAASHHASTAKDLVLPAGSLSATYVTKPKSTMKAELEAVQLNLGLKRKQQKQASDYLKKSASALNSIIEKEHEFWDEALNLRRHNWIMYANTTHPNNSFLIQYGFAEVGSDFNEASLGELKRADDGVQLSVAHDQPRRVTVHTRHADSLLGMEDQVKYDEKAYYEQEAKDIQDKLMQATSTVFDAELFSNILAEAQTLNSNVRIGNDEIEVNIDGDINLSITKLPVTSTIESYQDNKICMTNLAFRLLLLQRYDFNMWKNKARILSTNHIIQNPLAKKSDTGTSSTNTSTNNHHSAVISRARNQVELPKTVAILSPVLSISKFWAQFDRIRQVVYSILYPFRRLGFSVHYKVLTDNNSNNLHPSCGKMSLYFNIGLNKGSHLQFALNQQSGTISVILPQATVVLQHVSELRAFLSREINIMCLGFICDVANDIIRVHPHSAQKMLLWKLNRIDEVIHSSLCTKEDQWKHINVQLFHDTTSFHVQFIVTNETKEEKVYIKDTQEYSAMTFKEKVSRIIQEMMGDD</sequence>
<keyword evidence="11" id="KW-1185">Reference proteome</keyword>
<dbReference type="GO" id="GO:0003712">
    <property type="term" value="F:transcription coregulator activity"/>
    <property type="evidence" value="ECO:0007669"/>
    <property type="project" value="InterPro"/>
</dbReference>
<keyword evidence="8" id="KW-0010">Activator</keyword>
<feature type="region of interest" description="Disordered" evidence="9">
    <location>
        <begin position="402"/>
        <end position="421"/>
    </location>
</feature>
<evidence type="ECO:0000256" key="9">
    <source>
        <dbReference type="SAM" id="MobiDB-lite"/>
    </source>
</evidence>
<evidence type="ECO:0000256" key="1">
    <source>
        <dbReference type="ARBA" id="ARBA00004123"/>
    </source>
</evidence>
<evidence type="ECO:0000256" key="6">
    <source>
        <dbReference type="ARBA" id="ARBA00023242"/>
    </source>
</evidence>
<evidence type="ECO:0000313" key="11">
    <source>
        <dbReference type="Proteomes" id="UP000716291"/>
    </source>
</evidence>
<comment type="caution">
    <text evidence="10">The sequence shown here is derived from an EMBL/GenBank/DDBJ whole genome shotgun (WGS) entry which is preliminary data.</text>
</comment>
<comment type="subcellular location">
    <subcellularLocation>
        <location evidence="1 8">Nucleus</location>
    </subcellularLocation>
</comment>
<organism evidence="10 11">
    <name type="scientific">Rhizopus oryzae</name>
    <name type="common">Mucormycosis agent</name>
    <name type="synonym">Rhizopus arrhizus var. delemar</name>
    <dbReference type="NCBI Taxonomy" id="64495"/>
    <lineage>
        <taxon>Eukaryota</taxon>
        <taxon>Fungi</taxon>
        <taxon>Fungi incertae sedis</taxon>
        <taxon>Mucoromycota</taxon>
        <taxon>Mucoromycotina</taxon>
        <taxon>Mucoromycetes</taxon>
        <taxon>Mucorales</taxon>
        <taxon>Mucorineae</taxon>
        <taxon>Rhizopodaceae</taxon>
        <taxon>Rhizopus</taxon>
    </lineage>
</organism>
<evidence type="ECO:0000256" key="7">
    <source>
        <dbReference type="ARBA" id="ARBA00032014"/>
    </source>
</evidence>
<protein>
    <recommendedName>
        <fullName evidence="3 8">Mediator of RNA polymerase II transcription subunit 17</fullName>
    </recommendedName>
    <alternativeName>
        <fullName evidence="7 8">Mediator complex subunit 17</fullName>
    </alternativeName>
</protein>
<gene>
    <name evidence="8" type="primary">MED17</name>
    <name evidence="10" type="ORF">G6F64_001739</name>
</gene>
<dbReference type="Proteomes" id="UP000716291">
    <property type="component" value="Unassembled WGS sequence"/>
</dbReference>
<dbReference type="PANTHER" id="PTHR13114:SF7">
    <property type="entry name" value="MEDIATOR OF RNA POLYMERASE II TRANSCRIPTION SUBUNIT 17"/>
    <property type="match status" value="1"/>
</dbReference>
<proteinExistence type="inferred from homology"/>
<dbReference type="OrthoDB" id="10251234at2759"/>
<name>A0A9P6XHV3_RHIOR</name>
<accession>A0A9P6XHV3</accession>
<reference evidence="10" key="1">
    <citation type="journal article" date="2020" name="Microb. Genom.">
        <title>Genetic diversity of clinical and environmental Mucorales isolates obtained from an investigation of mucormycosis cases among solid organ transplant recipients.</title>
        <authorList>
            <person name="Nguyen M.H."/>
            <person name="Kaul D."/>
            <person name="Muto C."/>
            <person name="Cheng S.J."/>
            <person name="Richter R.A."/>
            <person name="Bruno V.M."/>
            <person name="Liu G."/>
            <person name="Beyhan S."/>
            <person name="Sundermann A.J."/>
            <person name="Mounaud S."/>
            <person name="Pasculle A.W."/>
            <person name="Nierman W.C."/>
            <person name="Driscoll E."/>
            <person name="Cumbie R."/>
            <person name="Clancy C.J."/>
            <person name="Dupont C.L."/>
        </authorList>
    </citation>
    <scope>NUCLEOTIDE SEQUENCE</scope>
    <source>
        <strain evidence="10">GL11</strain>
    </source>
</reference>
<feature type="compositionally biased region" description="Low complexity" evidence="9">
    <location>
        <begin position="409"/>
        <end position="421"/>
    </location>
</feature>
<comment type="similarity">
    <text evidence="2 8">Belongs to the Mediator complex subunit 17 family.</text>
</comment>
<evidence type="ECO:0000256" key="3">
    <source>
        <dbReference type="ARBA" id="ARBA00019610"/>
    </source>
</evidence>
<evidence type="ECO:0000256" key="4">
    <source>
        <dbReference type="ARBA" id="ARBA00023015"/>
    </source>
</evidence>
<comment type="function">
    <text evidence="8">Component of the Mediator complex, a coactivator involved in the regulated transcription of nearly all RNA polymerase II-dependent genes. Mediator functions as a bridge to convey information from gene-specific regulatory proteins to the basal RNA polymerase II transcription machinery. Mediator is recruited to promoters by direct interactions with regulatory proteins and serves as a scaffold for the assembly of a functional preinitiation complex with RNA polymerase II and the general transcription factors.</text>
</comment>
<evidence type="ECO:0000256" key="5">
    <source>
        <dbReference type="ARBA" id="ARBA00023163"/>
    </source>
</evidence>
<dbReference type="GO" id="GO:0006357">
    <property type="term" value="P:regulation of transcription by RNA polymerase II"/>
    <property type="evidence" value="ECO:0007669"/>
    <property type="project" value="InterPro"/>
</dbReference>
<dbReference type="Pfam" id="PF10156">
    <property type="entry name" value="Med17"/>
    <property type="match status" value="1"/>
</dbReference>
<evidence type="ECO:0000313" key="10">
    <source>
        <dbReference type="EMBL" id="KAG1314097.1"/>
    </source>
</evidence>
<dbReference type="GO" id="GO:0016592">
    <property type="term" value="C:mediator complex"/>
    <property type="evidence" value="ECO:0007669"/>
    <property type="project" value="InterPro"/>
</dbReference>
<dbReference type="EMBL" id="JAANQT010000139">
    <property type="protein sequence ID" value="KAG1314097.1"/>
    <property type="molecule type" value="Genomic_DNA"/>
</dbReference>
<keyword evidence="5 8" id="KW-0804">Transcription</keyword>
<dbReference type="GO" id="GO:0070847">
    <property type="term" value="C:core mediator complex"/>
    <property type="evidence" value="ECO:0007669"/>
    <property type="project" value="TreeGrafter"/>
</dbReference>
<dbReference type="AlphaFoldDB" id="A0A9P6XHV3"/>
<evidence type="ECO:0000256" key="8">
    <source>
        <dbReference type="RuleBase" id="RU364140"/>
    </source>
</evidence>
<dbReference type="InterPro" id="IPR019313">
    <property type="entry name" value="Mediator_Med17"/>
</dbReference>
<keyword evidence="6 8" id="KW-0539">Nucleus</keyword>
<evidence type="ECO:0000256" key="2">
    <source>
        <dbReference type="ARBA" id="ARBA00005635"/>
    </source>
</evidence>
<keyword evidence="4 8" id="KW-0805">Transcription regulation</keyword>
<dbReference type="PANTHER" id="PTHR13114">
    <property type="entry name" value="MEDIATOR OF RNA POLYMERASE II TRANSCRIPTION SUBUNIT 17"/>
    <property type="match status" value="1"/>
</dbReference>